<evidence type="ECO:0000313" key="2">
    <source>
        <dbReference type="Proteomes" id="UP000316541"/>
    </source>
</evidence>
<protein>
    <submittedName>
        <fullName evidence="1">DUF932 domain-containing protein</fullName>
    </submittedName>
</protein>
<comment type="caution">
    <text evidence="1">The sequence shown here is derived from an EMBL/GenBank/DDBJ whole genome shotgun (WGS) entry which is preliminary data.</text>
</comment>
<dbReference type="NCBIfam" id="TIGR03299">
    <property type="entry name" value="LGT_TIGR03299"/>
    <property type="match status" value="1"/>
</dbReference>
<evidence type="ECO:0000313" key="1">
    <source>
        <dbReference type="EMBL" id="TQS10508.1"/>
    </source>
</evidence>
<name>A0A544Y157_9ACTN</name>
<sequence>MRPNSRKPLDEHRGITMAAGLAERGQQVKIKHSKHSKLRLNEARDALNIVHQVADDFAEQVKRFCETSVSDRQWAAFLDEFAPVPDERSRSRSLAENKRQALDRMWRYDDRVSPWAGSGWGVMQAVNTFVHHEQTVRGASRAERNALRTVTGGVDDLDRETSRMLEKVLHRPVLSSAA</sequence>
<dbReference type="EMBL" id="VIRM01000084">
    <property type="protein sequence ID" value="TQS10508.1"/>
    <property type="molecule type" value="Genomic_DNA"/>
</dbReference>
<dbReference type="InterPro" id="IPR026325">
    <property type="entry name" value="DUF932"/>
</dbReference>
<reference evidence="1 2" key="1">
    <citation type="submission" date="2019-07" db="EMBL/GenBank/DDBJ databases">
        <title>Microbispora hainanensis DSM 45428.</title>
        <authorList>
            <person name="Thawai C."/>
        </authorList>
    </citation>
    <scope>NUCLEOTIDE SEQUENCE [LARGE SCALE GENOMIC DNA]</scope>
    <source>
        <strain evidence="1 2">DSM 45428</strain>
    </source>
</reference>
<dbReference type="Proteomes" id="UP000316541">
    <property type="component" value="Unassembled WGS sequence"/>
</dbReference>
<proteinExistence type="predicted"/>
<gene>
    <name evidence="1" type="ORF">FLX08_38270</name>
</gene>
<dbReference type="Pfam" id="PF06067">
    <property type="entry name" value="DUF932"/>
    <property type="match status" value="1"/>
</dbReference>
<dbReference type="AlphaFoldDB" id="A0A544Y157"/>
<dbReference type="InterPro" id="IPR017686">
    <property type="entry name" value="Phg/plasmid-like_prot"/>
</dbReference>
<organism evidence="1 2">
    <name type="scientific">Microbispora hainanensis</name>
    <dbReference type="NCBI Taxonomy" id="568844"/>
    <lineage>
        <taxon>Bacteria</taxon>
        <taxon>Bacillati</taxon>
        <taxon>Actinomycetota</taxon>
        <taxon>Actinomycetes</taxon>
        <taxon>Streptosporangiales</taxon>
        <taxon>Streptosporangiaceae</taxon>
        <taxon>Microbispora</taxon>
    </lineage>
</organism>
<accession>A0A544Y157</accession>